<evidence type="ECO:0000313" key="2">
    <source>
        <dbReference type="Proteomes" id="UP000789759"/>
    </source>
</evidence>
<comment type="caution">
    <text evidence="1">The sequence shown here is derived from an EMBL/GenBank/DDBJ whole genome shotgun (WGS) entry which is preliminary data.</text>
</comment>
<proteinExistence type="predicted"/>
<gene>
    <name evidence="1" type="ORF">CPELLU_LOCUS13134</name>
</gene>
<organism evidence="1 2">
    <name type="scientific">Cetraspora pellucida</name>
    <dbReference type="NCBI Taxonomy" id="1433469"/>
    <lineage>
        <taxon>Eukaryota</taxon>
        <taxon>Fungi</taxon>
        <taxon>Fungi incertae sedis</taxon>
        <taxon>Mucoromycota</taxon>
        <taxon>Glomeromycotina</taxon>
        <taxon>Glomeromycetes</taxon>
        <taxon>Diversisporales</taxon>
        <taxon>Gigasporaceae</taxon>
        <taxon>Cetraspora</taxon>
    </lineage>
</organism>
<evidence type="ECO:0000313" key="1">
    <source>
        <dbReference type="EMBL" id="CAG8725101.1"/>
    </source>
</evidence>
<reference evidence="1" key="1">
    <citation type="submission" date="2021-06" db="EMBL/GenBank/DDBJ databases">
        <authorList>
            <person name="Kallberg Y."/>
            <person name="Tangrot J."/>
            <person name="Rosling A."/>
        </authorList>
    </citation>
    <scope>NUCLEOTIDE SEQUENCE</scope>
    <source>
        <strain evidence="1">FL966</strain>
    </source>
</reference>
<keyword evidence="2" id="KW-1185">Reference proteome</keyword>
<name>A0A9N9NE80_9GLOM</name>
<dbReference type="AlphaFoldDB" id="A0A9N9NE80"/>
<sequence>MQLCYSHYLSVIESNRYNKNKSSVNSTYIIESSNLKDTDTLPTNSIPDIIILRLLSFAEIKNKFVNNFLLEIDLYLVASSMSYEAIDTLHKAGLSFCY</sequence>
<accession>A0A9N9NE80</accession>
<dbReference type="OrthoDB" id="2426130at2759"/>
<protein>
    <submittedName>
        <fullName evidence="1">3634_t:CDS:1</fullName>
    </submittedName>
</protein>
<dbReference type="EMBL" id="CAJVQA010013541">
    <property type="protein sequence ID" value="CAG8725101.1"/>
    <property type="molecule type" value="Genomic_DNA"/>
</dbReference>
<dbReference type="Proteomes" id="UP000789759">
    <property type="component" value="Unassembled WGS sequence"/>
</dbReference>